<feature type="domain" description="CHAT" evidence="1">
    <location>
        <begin position="217"/>
        <end position="500"/>
    </location>
</feature>
<dbReference type="Pfam" id="PF12770">
    <property type="entry name" value="CHAT"/>
    <property type="match status" value="1"/>
</dbReference>
<dbReference type="EMBL" id="CAJMWR010003921">
    <property type="protein sequence ID" value="CAE6474527.1"/>
    <property type="molecule type" value="Genomic_DNA"/>
</dbReference>
<reference evidence="2" key="1">
    <citation type="submission" date="2021-01" db="EMBL/GenBank/DDBJ databases">
        <authorList>
            <person name="Kaushik A."/>
        </authorList>
    </citation>
    <scope>NUCLEOTIDE SEQUENCE</scope>
    <source>
        <strain evidence="2">AG1-1A</strain>
    </source>
</reference>
<sequence length="500" mass="55390">MGSTTTQRYHDLQLTNDLAVEAASVAFSAANYNLALTWLEHARCIVWNQTLLLRTPFDELHSSYPSMAERLQKCTVELEKISVEPRRMALDPLSPDAADLEANAHQHRRLAIERDALLSEIRKLPGFEDFLLPKNAVELTRAARNGPVAVINCSKRHSHALVIVPGRNDIIPIPLPAFTHENAELARAKIVVSLRDKGIRERGVKIRQEPGQEERFQEVLKMLWNDVVKPILDSLGYMNSAPMDNIPHITWCPTGIASFLPFHAAGDYGHPHARVFNYVVSSYTPTLTALLSASPRCLTSDSRILGIGQEATPGYQPLPGIVRELEYIKGHMQNVADYSELMNDKATRDTVLEAMEHHDWVHLACHANQDVGDPTKSGFLLHDGRLDLATITRRSFKNKGLAFLSACQTATGDERLPDEAVHLASGMIIAGYPSVVGTMWSVSDSDAPLVADQIYRHIVKIKKVGSGEVGRALHSAVGALREGIGEKEFIRWVPYIHIGS</sequence>
<protein>
    <recommendedName>
        <fullName evidence="1">CHAT domain-containing protein</fullName>
    </recommendedName>
</protein>
<proteinExistence type="predicted"/>
<accession>A0A8H3H038</accession>
<comment type="caution">
    <text evidence="2">The sequence shown here is derived from an EMBL/GenBank/DDBJ whole genome shotgun (WGS) entry which is preliminary data.</text>
</comment>
<evidence type="ECO:0000313" key="3">
    <source>
        <dbReference type="Proteomes" id="UP000663840"/>
    </source>
</evidence>
<evidence type="ECO:0000259" key="1">
    <source>
        <dbReference type="Pfam" id="PF12770"/>
    </source>
</evidence>
<dbReference type="AlphaFoldDB" id="A0A8H3H038"/>
<name>A0A8H3H038_9AGAM</name>
<dbReference type="InterPro" id="IPR024983">
    <property type="entry name" value="CHAT_dom"/>
</dbReference>
<gene>
    <name evidence="2" type="ORF">RDB_LOCUS121919</name>
</gene>
<evidence type="ECO:0000313" key="2">
    <source>
        <dbReference type="EMBL" id="CAE6474527.1"/>
    </source>
</evidence>
<organism evidence="2 3">
    <name type="scientific">Rhizoctonia solani</name>
    <dbReference type="NCBI Taxonomy" id="456999"/>
    <lineage>
        <taxon>Eukaryota</taxon>
        <taxon>Fungi</taxon>
        <taxon>Dikarya</taxon>
        <taxon>Basidiomycota</taxon>
        <taxon>Agaricomycotina</taxon>
        <taxon>Agaricomycetes</taxon>
        <taxon>Cantharellales</taxon>
        <taxon>Ceratobasidiaceae</taxon>
        <taxon>Rhizoctonia</taxon>
    </lineage>
</organism>
<dbReference type="Proteomes" id="UP000663840">
    <property type="component" value="Unassembled WGS sequence"/>
</dbReference>